<dbReference type="InterPro" id="IPR000415">
    <property type="entry name" value="Nitroreductase-like"/>
</dbReference>
<feature type="region of interest" description="Disordered" evidence="3">
    <location>
        <begin position="173"/>
        <end position="195"/>
    </location>
</feature>
<evidence type="ECO:0000313" key="6">
    <source>
        <dbReference type="Proteomes" id="UP000319732"/>
    </source>
</evidence>
<evidence type="ECO:0000259" key="4">
    <source>
        <dbReference type="Pfam" id="PF00881"/>
    </source>
</evidence>
<comment type="caution">
    <text evidence="5">The sequence shown here is derived from an EMBL/GenBank/DDBJ whole genome shotgun (WGS) entry which is preliminary data.</text>
</comment>
<evidence type="ECO:0000256" key="2">
    <source>
        <dbReference type="ARBA" id="ARBA00023002"/>
    </source>
</evidence>
<feature type="compositionally biased region" description="Basic and acidic residues" evidence="3">
    <location>
        <begin position="174"/>
        <end position="183"/>
    </location>
</feature>
<keyword evidence="2" id="KW-0560">Oxidoreductase</keyword>
<accession>A0A545SMX2</accession>
<dbReference type="RefSeq" id="WP_142930132.1">
    <property type="nucleotide sequence ID" value="NZ_ML660117.1"/>
</dbReference>
<proteinExistence type="inferred from homology"/>
<name>A0A545SMX2_9GAMM</name>
<evidence type="ECO:0000313" key="5">
    <source>
        <dbReference type="EMBL" id="TQV66307.1"/>
    </source>
</evidence>
<reference evidence="5 6" key="1">
    <citation type="submission" date="2019-06" db="EMBL/GenBank/DDBJ databases">
        <title>Whole genome sequence for Cellvibrionaceae sp. R142.</title>
        <authorList>
            <person name="Wang G."/>
        </authorList>
    </citation>
    <scope>NUCLEOTIDE SEQUENCE [LARGE SCALE GENOMIC DNA]</scope>
    <source>
        <strain evidence="5 6">R142</strain>
    </source>
</reference>
<sequence>MHYPDEIAPDFSDRKVARELHPLLARRWSPRSFKQYTISEEDVDTLLEAARVAPSCYNEQPWRFYLSNPQNFSDCLSLLVPANRRWAKSASLIGFIASKIAFSRNNERNDYAAFDCGAAWMSLTVQARSMGLYTHGMGGIDHQQVAKYFGIDDAYQVICGFVIGVADSPEALPDELREKDKPSPRKSLSEIISSR</sequence>
<dbReference type="Proteomes" id="UP000319732">
    <property type="component" value="Unassembled WGS sequence"/>
</dbReference>
<evidence type="ECO:0000256" key="3">
    <source>
        <dbReference type="SAM" id="MobiDB-lite"/>
    </source>
</evidence>
<organism evidence="5 6">
    <name type="scientific">Exilibacterium tricleocarpae</name>
    <dbReference type="NCBI Taxonomy" id="2591008"/>
    <lineage>
        <taxon>Bacteria</taxon>
        <taxon>Pseudomonadati</taxon>
        <taxon>Pseudomonadota</taxon>
        <taxon>Gammaproteobacteria</taxon>
        <taxon>Cellvibrionales</taxon>
        <taxon>Cellvibrionaceae</taxon>
        <taxon>Exilibacterium</taxon>
    </lineage>
</organism>
<dbReference type="SUPFAM" id="SSF55469">
    <property type="entry name" value="FMN-dependent nitroreductase-like"/>
    <property type="match status" value="1"/>
</dbReference>
<dbReference type="EMBL" id="VHSG01000042">
    <property type="protein sequence ID" value="TQV66307.1"/>
    <property type="molecule type" value="Genomic_DNA"/>
</dbReference>
<dbReference type="OrthoDB" id="9809288at2"/>
<dbReference type="AlphaFoldDB" id="A0A545SMX2"/>
<comment type="similarity">
    <text evidence="1">Belongs to the nitroreductase family.</text>
</comment>
<gene>
    <name evidence="5" type="ORF">FKG94_27330</name>
</gene>
<feature type="domain" description="Nitroreductase" evidence="4">
    <location>
        <begin position="25"/>
        <end position="164"/>
    </location>
</feature>
<dbReference type="Pfam" id="PF00881">
    <property type="entry name" value="Nitroreductase"/>
    <property type="match status" value="1"/>
</dbReference>
<dbReference type="PANTHER" id="PTHR43673:SF10">
    <property type="entry name" value="NADH DEHYDROGENASE_NAD(P)H NITROREDUCTASE XCC3605-RELATED"/>
    <property type="match status" value="1"/>
</dbReference>
<keyword evidence="6" id="KW-1185">Reference proteome</keyword>
<dbReference type="Gene3D" id="3.40.109.10">
    <property type="entry name" value="NADH Oxidase"/>
    <property type="match status" value="1"/>
</dbReference>
<evidence type="ECO:0000256" key="1">
    <source>
        <dbReference type="ARBA" id="ARBA00007118"/>
    </source>
</evidence>
<dbReference type="PANTHER" id="PTHR43673">
    <property type="entry name" value="NAD(P)H NITROREDUCTASE YDGI-RELATED"/>
    <property type="match status" value="1"/>
</dbReference>
<dbReference type="CDD" id="cd02138">
    <property type="entry name" value="TdsD-like"/>
    <property type="match status" value="1"/>
</dbReference>
<dbReference type="GO" id="GO:0016491">
    <property type="term" value="F:oxidoreductase activity"/>
    <property type="evidence" value="ECO:0007669"/>
    <property type="project" value="UniProtKB-KW"/>
</dbReference>
<protein>
    <submittedName>
        <fullName evidence="5">Nitroreductase</fullName>
    </submittedName>
</protein>
<dbReference type="InterPro" id="IPR029479">
    <property type="entry name" value="Nitroreductase"/>
</dbReference>